<evidence type="ECO:0000256" key="5">
    <source>
        <dbReference type="ARBA" id="ARBA00023235"/>
    </source>
</evidence>
<gene>
    <name evidence="12" type="ORF">GCM10009007_18050</name>
</gene>
<dbReference type="InterPro" id="IPR000212">
    <property type="entry name" value="DNA_helicase_UvrD/REP"/>
</dbReference>
<dbReference type="EMBL" id="BMZG01000010">
    <property type="protein sequence ID" value="GHA77537.1"/>
    <property type="molecule type" value="Genomic_DNA"/>
</dbReference>
<dbReference type="InterPro" id="IPR014017">
    <property type="entry name" value="DNA_helicase_UvrD-like_C"/>
</dbReference>
<dbReference type="PANTHER" id="PTHR11070">
    <property type="entry name" value="UVRD / RECB / PCRA DNA HELICASE FAMILY MEMBER"/>
    <property type="match status" value="1"/>
</dbReference>
<keyword evidence="13" id="KW-1185">Reference proteome</keyword>
<dbReference type="SUPFAM" id="SSF52980">
    <property type="entry name" value="Restriction endonuclease-like"/>
    <property type="match status" value="1"/>
</dbReference>
<dbReference type="GO" id="GO:0003677">
    <property type="term" value="F:DNA binding"/>
    <property type="evidence" value="ECO:0007669"/>
    <property type="project" value="InterPro"/>
</dbReference>
<proteinExistence type="predicted"/>
<dbReference type="AlphaFoldDB" id="A0A8J3CLP2"/>
<dbReference type="InterPro" id="IPR011335">
    <property type="entry name" value="Restrct_endonuc-II-like"/>
</dbReference>
<keyword evidence="2 9" id="KW-0378">Hydrolase</keyword>
<reference evidence="12" key="2">
    <citation type="submission" date="2020-09" db="EMBL/GenBank/DDBJ databases">
        <authorList>
            <person name="Sun Q."/>
            <person name="Kim S."/>
        </authorList>
    </citation>
    <scope>NUCLEOTIDE SEQUENCE</scope>
    <source>
        <strain evidence="12">KCTC 32501</strain>
    </source>
</reference>
<evidence type="ECO:0000313" key="13">
    <source>
        <dbReference type="Proteomes" id="UP000614287"/>
    </source>
</evidence>
<dbReference type="GO" id="GO:0016787">
    <property type="term" value="F:hydrolase activity"/>
    <property type="evidence" value="ECO:0007669"/>
    <property type="project" value="UniProtKB-UniRule"/>
</dbReference>
<comment type="caution">
    <text evidence="12">The sequence shown here is derived from an EMBL/GenBank/DDBJ whole genome shotgun (WGS) entry which is preliminary data.</text>
</comment>
<dbReference type="EC" id="5.6.2.4" evidence="7"/>
<dbReference type="Proteomes" id="UP000614287">
    <property type="component" value="Unassembled WGS sequence"/>
</dbReference>
<accession>A0A8J3CLP2</accession>
<sequence length="1146" mass="130232">MLASDAVLFKKLRQRMTQDSPYFKNNTAVDGQTFNQSALDPARSVLIKACAGSGKTWLLTSRIVRLLLAGVPSHQILAITFTNKAAQEMRNRVGDVLRELADGTDDAVLGQLTMRGLSLDAAHEALPRARRLYDEVLGAVQPLPIYTFHAWFARLLRAAPTGLAEVGRLRDATLSEDVASLQQEAWNDFYELFQTDEVLRAHYLSLVRRLGQHSTQVILDNALSSATEWRLFETSCAEQGIDVLANLAADYQNDLGVSVDATADELLSVWQQGFFANRAFETWLKVWQCAPSKPTQEKIRLLETVFDMSDAREQFAYIQPYLAKGTGTWKGNLFTASSAQKAIAIFGISESEFEAINEQMAQATAKYYAMEKDAAAFALHVDIVPCVQALLRVYEAVKERSGTFDFNDVEYHCLSLLSDERTAAYVQIQLDARYQHLLFDEFQDTSPLQWQVIHGWLAAYGADENRPKVFVVGDLKQSIYRFRKADARVFAAAEHLLTTQYQADVLETHLTRRNSIAVVEWVNRVFESENSQLMGFKTQQTTSKVAGHVACLQAEFTSSEETEDSEEKSPRDWLREPQHTIEATEHDGEAAQLAAVVGSLVGRYELANEDGSTRLTEFKDIMVLLQNRVHLAVYERQLREARIPFISTRKGGLLDTLEALDIMALVAWLMDAHDDLSLLHVLRSPLGGVDEAFVQLLVGRRREWAELGRSVSLWCVGLSDESIPRRALWERLSSWQERAPNMTPHEVMDMIYHEADIFQCYASVTPAWLNEQVQANLRAFLHMALALNAGRYPSLYRYWQALKTWQQQSKNAPSEATPIEATNAVQVMTAHGAKGLEAPIVILIDVKETSERERAYHWLIDWPIDALRPAHVSLVASEAYRGQWRQVRWQDNETRAAIEKWNLLYVAMTRAQQTLIVSSAQKEKKTKKDTESGKRTLYEYLHDSAKMLDEAYRFDLPIMEGAEFLADSPSSPTSSHINRYIQMMSSDELVIAAQPINEEQPAAQLGILWHAVMEHTTDNWQAPRLSVADVMQKYRVPFDNAHVVVQWMENVCAQPELQVWLNPVYFDEAHNETMIVDATGTVKRIDRWVRRGIDITVIDYKSDWREEDLPLYREQVQSYQTLLSQMYPQHDVSGVLIRADGRWLRV</sequence>
<evidence type="ECO:0000256" key="7">
    <source>
        <dbReference type="ARBA" id="ARBA00034808"/>
    </source>
</evidence>
<keyword evidence="5" id="KW-0413">Isomerase</keyword>
<dbReference type="Gene3D" id="3.40.50.300">
    <property type="entry name" value="P-loop containing nucleotide triphosphate hydrolases"/>
    <property type="match status" value="4"/>
</dbReference>
<name>A0A8J3CLP2_9BURK</name>
<dbReference type="InterPro" id="IPR027417">
    <property type="entry name" value="P-loop_NTPase"/>
</dbReference>
<evidence type="ECO:0000256" key="2">
    <source>
        <dbReference type="ARBA" id="ARBA00022801"/>
    </source>
</evidence>
<dbReference type="GO" id="GO:0005829">
    <property type="term" value="C:cytosol"/>
    <property type="evidence" value="ECO:0007669"/>
    <property type="project" value="TreeGrafter"/>
</dbReference>
<keyword evidence="3 9" id="KW-0347">Helicase</keyword>
<dbReference type="Pfam" id="PF13361">
    <property type="entry name" value="UvrD_C"/>
    <property type="match status" value="1"/>
</dbReference>
<dbReference type="PROSITE" id="PS51198">
    <property type="entry name" value="UVRD_HELICASE_ATP_BIND"/>
    <property type="match status" value="1"/>
</dbReference>
<evidence type="ECO:0000313" key="12">
    <source>
        <dbReference type="EMBL" id="GHA77537.1"/>
    </source>
</evidence>
<comment type="catalytic activity">
    <reaction evidence="8">
        <text>ATP + H2O = ADP + phosphate + H(+)</text>
        <dbReference type="Rhea" id="RHEA:13065"/>
        <dbReference type="ChEBI" id="CHEBI:15377"/>
        <dbReference type="ChEBI" id="CHEBI:15378"/>
        <dbReference type="ChEBI" id="CHEBI:30616"/>
        <dbReference type="ChEBI" id="CHEBI:43474"/>
        <dbReference type="ChEBI" id="CHEBI:456216"/>
        <dbReference type="EC" id="5.6.2.4"/>
    </reaction>
</comment>
<dbReference type="Pfam" id="PF00580">
    <property type="entry name" value="UvrD-helicase"/>
    <property type="match status" value="1"/>
</dbReference>
<evidence type="ECO:0000256" key="1">
    <source>
        <dbReference type="ARBA" id="ARBA00022741"/>
    </source>
</evidence>
<feature type="domain" description="UvrD-like helicase ATP-binding" evidence="10">
    <location>
        <begin position="28"/>
        <end position="515"/>
    </location>
</feature>
<evidence type="ECO:0000256" key="8">
    <source>
        <dbReference type="ARBA" id="ARBA00048988"/>
    </source>
</evidence>
<dbReference type="GO" id="GO:0043138">
    <property type="term" value="F:3'-5' DNA helicase activity"/>
    <property type="evidence" value="ECO:0007669"/>
    <property type="project" value="UniProtKB-EC"/>
</dbReference>
<evidence type="ECO:0000256" key="3">
    <source>
        <dbReference type="ARBA" id="ARBA00022806"/>
    </source>
</evidence>
<keyword evidence="1 9" id="KW-0547">Nucleotide-binding</keyword>
<dbReference type="GO" id="GO:0000725">
    <property type="term" value="P:recombinational repair"/>
    <property type="evidence" value="ECO:0007669"/>
    <property type="project" value="TreeGrafter"/>
</dbReference>
<feature type="binding site" evidence="9">
    <location>
        <begin position="49"/>
        <end position="56"/>
    </location>
    <ligand>
        <name>ATP</name>
        <dbReference type="ChEBI" id="CHEBI:30616"/>
    </ligand>
</feature>
<comment type="catalytic activity">
    <reaction evidence="6">
        <text>Couples ATP hydrolysis with the unwinding of duplex DNA by translocating in the 3'-5' direction.</text>
        <dbReference type="EC" id="5.6.2.4"/>
    </reaction>
</comment>
<evidence type="ECO:0000256" key="4">
    <source>
        <dbReference type="ARBA" id="ARBA00022840"/>
    </source>
</evidence>
<keyword evidence="4 9" id="KW-0067">ATP-binding</keyword>
<evidence type="ECO:0000259" key="10">
    <source>
        <dbReference type="PROSITE" id="PS51198"/>
    </source>
</evidence>
<evidence type="ECO:0000256" key="6">
    <source>
        <dbReference type="ARBA" id="ARBA00034617"/>
    </source>
</evidence>
<dbReference type="InterPro" id="IPR014016">
    <property type="entry name" value="UvrD-like_ATP-bd"/>
</dbReference>
<organism evidence="12 13">
    <name type="scientific">Formosimonas limnophila</name>
    <dbReference type="NCBI Taxonomy" id="1384487"/>
    <lineage>
        <taxon>Bacteria</taxon>
        <taxon>Pseudomonadati</taxon>
        <taxon>Pseudomonadota</taxon>
        <taxon>Betaproteobacteria</taxon>
        <taxon>Burkholderiales</taxon>
        <taxon>Burkholderiaceae</taxon>
        <taxon>Formosimonas</taxon>
    </lineage>
</organism>
<dbReference type="PROSITE" id="PS51217">
    <property type="entry name" value="UVRD_HELICASE_CTER"/>
    <property type="match status" value="1"/>
</dbReference>
<dbReference type="RefSeq" id="WP_189493638.1">
    <property type="nucleotide sequence ID" value="NZ_BMZG01000010.1"/>
</dbReference>
<dbReference type="SUPFAM" id="SSF52540">
    <property type="entry name" value="P-loop containing nucleoside triphosphate hydrolases"/>
    <property type="match status" value="1"/>
</dbReference>
<evidence type="ECO:0000256" key="9">
    <source>
        <dbReference type="PROSITE-ProRule" id="PRU00560"/>
    </source>
</evidence>
<protein>
    <recommendedName>
        <fullName evidence="7">DNA 3'-5' helicase</fullName>
        <ecNumber evidence="7">5.6.2.4</ecNumber>
    </recommendedName>
</protein>
<dbReference type="PANTHER" id="PTHR11070:SF67">
    <property type="entry name" value="DNA 3'-5' HELICASE"/>
    <property type="match status" value="1"/>
</dbReference>
<feature type="domain" description="UvrD-like helicase C-terminal" evidence="11">
    <location>
        <begin position="547"/>
        <end position="835"/>
    </location>
</feature>
<reference evidence="12" key="1">
    <citation type="journal article" date="2014" name="Int. J. Syst. Evol. Microbiol.">
        <title>Complete genome sequence of Corynebacterium casei LMG S-19264T (=DSM 44701T), isolated from a smear-ripened cheese.</title>
        <authorList>
            <consortium name="US DOE Joint Genome Institute (JGI-PGF)"/>
            <person name="Walter F."/>
            <person name="Albersmeier A."/>
            <person name="Kalinowski J."/>
            <person name="Ruckert C."/>
        </authorList>
    </citation>
    <scope>NUCLEOTIDE SEQUENCE</scope>
    <source>
        <strain evidence="12">KCTC 32501</strain>
    </source>
</reference>
<evidence type="ECO:0000259" key="11">
    <source>
        <dbReference type="PROSITE" id="PS51217"/>
    </source>
</evidence>
<dbReference type="GO" id="GO:0005524">
    <property type="term" value="F:ATP binding"/>
    <property type="evidence" value="ECO:0007669"/>
    <property type="project" value="UniProtKB-UniRule"/>
</dbReference>